<comment type="caution">
    <text evidence="6">The sequence shown here is derived from an EMBL/GenBank/DDBJ whole genome shotgun (WGS) entry which is preliminary data.</text>
</comment>
<dbReference type="InterPro" id="IPR018392">
    <property type="entry name" value="LysM"/>
</dbReference>
<evidence type="ECO:0000256" key="3">
    <source>
        <dbReference type="ARBA" id="ARBA00044955"/>
    </source>
</evidence>
<accession>A0ABR2XTV6</accession>
<dbReference type="PANTHER" id="PTHR34997">
    <property type="entry name" value="AM15"/>
    <property type="match status" value="1"/>
</dbReference>
<dbReference type="Proteomes" id="UP001465668">
    <property type="component" value="Unassembled WGS sequence"/>
</dbReference>
<evidence type="ECO:0000256" key="4">
    <source>
        <dbReference type="SAM" id="MobiDB-lite"/>
    </source>
</evidence>
<evidence type="ECO:0000256" key="2">
    <source>
        <dbReference type="ARBA" id="ARBA00023026"/>
    </source>
</evidence>
<dbReference type="EMBL" id="JARVKM010000022">
    <property type="protein sequence ID" value="KAK9777254.1"/>
    <property type="molecule type" value="Genomic_DNA"/>
</dbReference>
<gene>
    <name evidence="6" type="ORF">SCAR479_05983</name>
</gene>
<feature type="domain" description="LysM" evidence="5">
    <location>
        <begin position="61"/>
        <end position="106"/>
    </location>
</feature>
<proteinExistence type="inferred from homology"/>
<name>A0ABR2XTV6_9PEZI</name>
<keyword evidence="7" id="KW-1185">Reference proteome</keyword>
<organism evidence="6 7">
    <name type="scientific">Seiridium cardinale</name>
    <dbReference type="NCBI Taxonomy" id="138064"/>
    <lineage>
        <taxon>Eukaryota</taxon>
        <taxon>Fungi</taxon>
        <taxon>Dikarya</taxon>
        <taxon>Ascomycota</taxon>
        <taxon>Pezizomycotina</taxon>
        <taxon>Sordariomycetes</taxon>
        <taxon>Xylariomycetidae</taxon>
        <taxon>Amphisphaeriales</taxon>
        <taxon>Sporocadaceae</taxon>
        <taxon>Seiridium</taxon>
    </lineage>
</organism>
<dbReference type="PANTHER" id="PTHR34997:SF1">
    <property type="entry name" value="PEPTIDOGLYCAN-BINDING LYSIN DOMAIN"/>
    <property type="match status" value="1"/>
</dbReference>
<feature type="region of interest" description="Disordered" evidence="4">
    <location>
        <begin position="29"/>
        <end position="49"/>
    </location>
</feature>
<dbReference type="Gene3D" id="3.10.350.10">
    <property type="entry name" value="LysM domain"/>
    <property type="match status" value="1"/>
</dbReference>
<keyword evidence="1" id="KW-0147">Chitin-binding</keyword>
<protein>
    <recommendedName>
        <fullName evidence="5">LysM domain-containing protein</fullName>
    </recommendedName>
</protein>
<feature type="compositionally biased region" description="Low complexity" evidence="4">
    <location>
        <begin position="29"/>
        <end position="43"/>
    </location>
</feature>
<dbReference type="SUPFAM" id="SSF54106">
    <property type="entry name" value="LysM domain"/>
    <property type="match status" value="1"/>
</dbReference>
<evidence type="ECO:0000313" key="7">
    <source>
        <dbReference type="Proteomes" id="UP001465668"/>
    </source>
</evidence>
<dbReference type="InterPro" id="IPR052210">
    <property type="entry name" value="LysM1-like"/>
</dbReference>
<dbReference type="CDD" id="cd00118">
    <property type="entry name" value="LysM"/>
    <property type="match status" value="1"/>
</dbReference>
<dbReference type="InterPro" id="IPR036779">
    <property type="entry name" value="LysM_dom_sf"/>
</dbReference>
<evidence type="ECO:0000259" key="5">
    <source>
        <dbReference type="PROSITE" id="PS51782"/>
    </source>
</evidence>
<comment type="similarity">
    <text evidence="3">Belongs to the secreted LysM effector family.</text>
</comment>
<evidence type="ECO:0000313" key="6">
    <source>
        <dbReference type="EMBL" id="KAK9777254.1"/>
    </source>
</evidence>
<keyword evidence="2" id="KW-0843">Virulence</keyword>
<reference evidence="6 7" key="1">
    <citation type="submission" date="2024-02" db="EMBL/GenBank/DDBJ databases">
        <title>First draft genome assembly of two strains of Seiridium cardinale.</title>
        <authorList>
            <person name="Emiliani G."/>
            <person name="Scali E."/>
        </authorList>
    </citation>
    <scope>NUCLEOTIDE SEQUENCE [LARGE SCALE GENOMIC DNA]</scope>
    <source>
        <strain evidence="6 7">BM-138-000479</strain>
    </source>
</reference>
<dbReference type="PROSITE" id="PS51782">
    <property type="entry name" value="LYSM"/>
    <property type="match status" value="1"/>
</dbReference>
<sequence>MTRAPSTTRTVSSTWTSWDTTTSEMITTTTASSTTPTAIGTSAFSTPPGPTQMGISSSCNLYAEPISGDDCYDFATRYGITLDQFYELNPAVGECVKFWAGKAYCVGVPGNKGCIYDMELSALFDAWNLRSPKNRPE</sequence>
<evidence type="ECO:0000256" key="1">
    <source>
        <dbReference type="ARBA" id="ARBA00022669"/>
    </source>
</evidence>